<evidence type="ECO:0000256" key="9">
    <source>
        <dbReference type="ARBA" id="ARBA00047899"/>
    </source>
</evidence>
<comment type="catalytic activity">
    <reaction evidence="10">
        <text>L-seryl-[protein] + ATP = O-phospho-L-seryl-[protein] + ADP + H(+)</text>
        <dbReference type="Rhea" id="RHEA:17989"/>
        <dbReference type="Rhea" id="RHEA-COMP:9863"/>
        <dbReference type="Rhea" id="RHEA-COMP:11604"/>
        <dbReference type="ChEBI" id="CHEBI:15378"/>
        <dbReference type="ChEBI" id="CHEBI:29999"/>
        <dbReference type="ChEBI" id="CHEBI:30616"/>
        <dbReference type="ChEBI" id="CHEBI:83421"/>
        <dbReference type="ChEBI" id="CHEBI:456216"/>
        <dbReference type="EC" id="2.7.11.1"/>
    </reaction>
</comment>
<dbReference type="PROSITE" id="PS50011">
    <property type="entry name" value="PROTEIN_KINASE_DOM"/>
    <property type="match status" value="1"/>
</dbReference>
<dbReference type="Gene3D" id="1.10.510.10">
    <property type="entry name" value="Transferase(Phosphotransferase) domain 1"/>
    <property type="match status" value="1"/>
</dbReference>
<gene>
    <name evidence="13" type="ORF">OKIOD_LOCUS13303</name>
</gene>
<evidence type="ECO:0000256" key="11">
    <source>
        <dbReference type="SAM" id="Coils"/>
    </source>
</evidence>
<dbReference type="SMART" id="SM00220">
    <property type="entry name" value="S_TKc"/>
    <property type="match status" value="1"/>
</dbReference>
<feature type="domain" description="Protein kinase" evidence="12">
    <location>
        <begin position="1"/>
        <end position="187"/>
    </location>
</feature>
<evidence type="ECO:0000256" key="6">
    <source>
        <dbReference type="ARBA" id="ARBA00022777"/>
    </source>
</evidence>
<dbReference type="InterPro" id="IPR000719">
    <property type="entry name" value="Prot_kinase_dom"/>
</dbReference>
<name>A0ABN7SY30_OIKDI</name>
<evidence type="ECO:0000256" key="5">
    <source>
        <dbReference type="ARBA" id="ARBA00022741"/>
    </source>
</evidence>
<dbReference type="SUPFAM" id="SSF56112">
    <property type="entry name" value="Protein kinase-like (PK-like)"/>
    <property type="match status" value="1"/>
</dbReference>
<dbReference type="PANTHER" id="PTHR24356:SF1">
    <property type="entry name" value="SERINE_THREONINE-PROTEIN KINASE GREATWALL"/>
    <property type="match status" value="1"/>
</dbReference>
<evidence type="ECO:0000256" key="4">
    <source>
        <dbReference type="ARBA" id="ARBA00022679"/>
    </source>
</evidence>
<evidence type="ECO:0000259" key="12">
    <source>
        <dbReference type="PROSITE" id="PS50011"/>
    </source>
</evidence>
<keyword evidence="5" id="KW-0547">Nucleotide-binding</keyword>
<keyword evidence="4" id="KW-0808">Transferase</keyword>
<evidence type="ECO:0000313" key="14">
    <source>
        <dbReference type="Proteomes" id="UP001158576"/>
    </source>
</evidence>
<keyword evidence="3" id="KW-0723">Serine/threonine-protein kinase</keyword>
<dbReference type="PANTHER" id="PTHR24356">
    <property type="entry name" value="SERINE/THREONINE-PROTEIN KINASE"/>
    <property type="match status" value="1"/>
</dbReference>
<evidence type="ECO:0000256" key="7">
    <source>
        <dbReference type="ARBA" id="ARBA00022840"/>
    </source>
</evidence>
<dbReference type="Proteomes" id="UP001158576">
    <property type="component" value="Chromosome 2"/>
</dbReference>
<protein>
    <recommendedName>
        <fullName evidence="2">Serine/threonine-protein kinase greatwall</fullName>
        <ecNumber evidence="1">2.7.11.1</ecNumber>
    </recommendedName>
    <alternativeName>
        <fullName evidence="8">Microtubule-associated serine/threonine-protein kinase-like</fullName>
    </alternativeName>
</protein>
<evidence type="ECO:0000256" key="2">
    <source>
        <dbReference type="ARBA" id="ARBA00022148"/>
    </source>
</evidence>
<dbReference type="PROSITE" id="PS00108">
    <property type="entry name" value="PROTEIN_KINASE_ST"/>
    <property type="match status" value="1"/>
</dbReference>
<comment type="catalytic activity">
    <reaction evidence="9">
        <text>L-threonyl-[protein] + ATP = O-phospho-L-threonyl-[protein] + ADP + H(+)</text>
        <dbReference type="Rhea" id="RHEA:46608"/>
        <dbReference type="Rhea" id="RHEA-COMP:11060"/>
        <dbReference type="Rhea" id="RHEA-COMP:11605"/>
        <dbReference type="ChEBI" id="CHEBI:15378"/>
        <dbReference type="ChEBI" id="CHEBI:30013"/>
        <dbReference type="ChEBI" id="CHEBI:30616"/>
        <dbReference type="ChEBI" id="CHEBI:61977"/>
        <dbReference type="ChEBI" id="CHEBI:456216"/>
        <dbReference type="EC" id="2.7.11.1"/>
    </reaction>
</comment>
<organism evidence="13 14">
    <name type="scientific">Oikopleura dioica</name>
    <name type="common">Tunicate</name>
    <dbReference type="NCBI Taxonomy" id="34765"/>
    <lineage>
        <taxon>Eukaryota</taxon>
        <taxon>Metazoa</taxon>
        <taxon>Chordata</taxon>
        <taxon>Tunicata</taxon>
        <taxon>Appendicularia</taxon>
        <taxon>Copelata</taxon>
        <taxon>Oikopleuridae</taxon>
        <taxon>Oikopleura</taxon>
    </lineage>
</organism>
<evidence type="ECO:0000256" key="8">
    <source>
        <dbReference type="ARBA" id="ARBA00033099"/>
    </source>
</evidence>
<evidence type="ECO:0000256" key="1">
    <source>
        <dbReference type="ARBA" id="ARBA00012513"/>
    </source>
</evidence>
<feature type="coiled-coil region" evidence="11">
    <location>
        <begin position="217"/>
        <end position="244"/>
    </location>
</feature>
<dbReference type="InterPro" id="IPR008271">
    <property type="entry name" value="Ser/Thr_kinase_AS"/>
</dbReference>
<dbReference type="Pfam" id="PF00069">
    <property type="entry name" value="Pkinase"/>
    <property type="match status" value="1"/>
</dbReference>
<keyword evidence="7" id="KW-0067">ATP-binding</keyword>
<dbReference type="EMBL" id="OU015567">
    <property type="protein sequence ID" value="CAG5110099.1"/>
    <property type="molecule type" value="Genomic_DNA"/>
</dbReference>
<evidence type="ECO:0000256" key="10">
    <source>
        <dbReference type="ARBA" id="ARBA00048679"/>
    </source>
</evidence>
<dbReference type="InterPro" id="IPR050236">
    <property type="entry name" value="Ser_Thr_kinase_AGC"/>
</dbReference>
<keyword evidence="6" id="KW-0418">Kinase</keyword>
<evidence type="ECO:0000313" key="13">
    <source>
        <dbReference type="EMBL" id="CAG5110099.1"/>
    </source>
</evidence>
<reference evidence="13 14" key="1">
    <citation type="submission" date="2021-04" db="EMBL/GenBank/DDBJ databases">
        <authorList>
            <person name="Bliznina A."/>
        </authorList>
    </citation>
    <scope>NUCLEOTIDE SEQUENCE [LARGE SCALE GENOMIC DNA]</scope>
</reference>
<accession>A0ABN7SY30</accession>
<dbReference type="EC" id="2.7.11.1" evidence="1"/>
<keyword evidence="11" id="KW-0175">Coiled coil</keyword>
<keyword evidence="14" id="KW-1185">Reference proteome</keyword>
<dbReference type="InterPro" id="IPR011009">
    <property type="entry name" value="Kinase-like_dom_sf"/>
</dbReference>
<evidence type="ECO:0000256" key="3">
    <source>
        <dbReference type="ARBA" id="ARBA00022527"/>
    </source>
</evidence>
<proteinExistence type="predicted"/>
<sequence length="369" mass="42646">MLDHFEFSATNGFRYYAMILEYLPGGDLAHFFQRMQNYVFGLSYIHGKNIKHRDLKPENILLTADRLQVKIADFNISRTSEETIETGVAGSMEYLSPEEINVQGNSVPVTFSQDMWPLGIIFQMLCTFRHPFAFGNHYQTMTNIINNNREPAEVDFPEMEALIQRCLVVDISERAESASALMAHPSLSSLIQQLEAGVRPADLIFPSSREDPLLNTIEWQRGEIEQLRNELAETRQMLHTETEGLGHLTGTERRRRPHDTEVVRRILRAMAAGAINFNFLFKYDRELKVTESGWRLEHSTNIRGRDSGFWKLLLTHNGRRKEFEASGEDIRRGTGRSENLKQYLTPDKNGIVRIEGRHTFIRWNITMKK</sequence>